<proteinExistence type="predicted"/>
<evidence type="ECO:0000313" key="1">
    <source>
        <dbReference type="EMBL" id="ORZ26411.1"/>
    </source>
</evidence>
<protein>
    <submittedName>
        <fullName evidence="1">Uncharacterized protein</fullName>
    </submittedName>
</protein>
<keyword evidence="2" id="KW-1185">Reference proteome</keyword>
<dbReference type="InParanoid" id="A0A1Y2GXB5"/>
<dbReference type="GeneID" id="33570417"/>
<sequence length="144" mass="15822">MRVLAGLLIQSGDAVLLALKVEVHGRLPSQDAHGQDVALSGRNSFSVVNWGHDNTDKVMIGTLGWDALVTLAVVLRSGKVAVGPHNADFYPHRSSHVWVQKNGSEDFFKNLERQTRSKFHVQSTFKIYAAACVGFNVIGTVYLY</sequence>
<dbReference type="RefSeq" id="XP_021884176.1">
    <property type="nucleotide sequence ID" value="XM_022028574.1"/>
</dbReference>
<evidence type="ECO:0000313" key="2">
    <source>
        <dbReference type="Proteomes" id="UP000193648"/>
    </source>
</evidence>
<organism evidence="1 2">
    <name type="scientific">Lobosporangium transversale</name>
    <dbReference type="NCBI Taxonomy" id="64571"/>
    <lineage>
        <taxon>Eukaryota</taxon>
        <taxon>Fungi</taxon>
        <taxon>Fungi incertae sedis</taxon>
        <taxon>Mucoromycota</taxon>
        <taxon>Mortierellomycotina</taxon>
        <taxon>Mortierellomycetes</taxon>
        <taxon>Mortierellales</taxon>
        <taxon>Mortierellaceae</taxon>
        <taxon>Lobosporangium</taxon>
    </lineage>
</organism>
<comment type="caution">
    <text evidence="1">The sequence shown here is derived from an EMBL/GenBank/DDBJ whole genome shotgun (WGS) entry which is preliminary data.</text>
</comment>
<dbReference type="OrthoDB" id="2439141at2759"/>
<name>A0A1Y2GXB5_9FUNG</name>
<accession>A0A1Y2GXB5</accession>
<dbReference type="Proteomes" id="UP000193648">
    <property type="component" value="Unassembled WGS sequence"/>
</dbReference>
<gene>
    <name evidence="1" type="ORF">BCR41DRAFT_393593</name>
</gene>
<reference evidence="1 2" key="1">
    <citation type="submission" date="2016-07" db="EMBL/GenBank/DDBJ databases">
        <title>Pervasive Adenine N6-methylation of Active Genes in Fungi.</title>
        <authorList>
            <consortium name="DOE Joint Genome Institute"/>
            <person name="Mondo S.J."/>
            <person name="Dannebaum R.O."/>
            <person name="Kuo R.C."/>
            <person name="Labutti K."/>
            <person name="Haridas S."/>
            <person name="Kuo A."/>
            <person name="Salamov A."/>
            <person name="Ahrendt S.R."/>
            <person name="Lipzen A."/>
            <person name="Sullivan W."/>
            <person name="Andreopoulos W.B."/>
            <person name="Clum A."/>
            <person name="Lindquist E."/>
            <person name="Daum C."/>
            <person name="Ramamoorthy G.K."/>
            <person name="Gryganskyi A."/>
            <person name="Culley D."/>
            <person name="Magnuson J.K."/>
            <person name="James T.Y."/>
            <person name="O'Malley M.A."/>
            <person name="Stajich J.E."/>
            <person name="Spatafora J.W."/>
            <person name="Visel A."/>
            <person name="Grigoriev I.V."/>
        </authorList>
    </citation>
    <scope>NUCLEOTIDE SEQUENCE [LARGE SCALE GENOMIC DNA]</scope>
    <source>
        <strain evidence="1 2">NRRL 3116</strain>
    </source>
</reference>
<dbReference type="AlphaFoldDB" id="A0A1Y2GXB5"/>
<dbReference type="EMBL" id="MCFF01000007">
    <property type="protein sequence ID" value="ORZ26411.1"/>
    <property type="molecule type" value="Genomic_DNA"/>
</dbReference>